<organism evidence="2 3">
    <name type="scientific">Streptomyces turgidiscabies (strain Car8)</name>
    <dbReference type="NCBI Taxonomy" id="698760"/>
    <lineage>
        <taxon>Bacteria</taxon>
        <taxon>Bacillati</taxon>
        <taxon>Actinomycetota</taxon>
        <taxon>Actinomycetes</taxon>
        <taxon>Kitasatosporales</taxon>
        <taxon>Streptomycetaceae</taxon>
        <taxon>Streptomyces</taxon>
    </lineage>
</organism>
<feature type="region of interest" description="Disordered" evidence="1">
    <location>
        <begin position="1"/>
        <end position="41"/>
    </location>
</feature>
<dbReference type="EMBL" id="AEJB01000346">
    <property type="protein sequence ID" value="ELP66508.1"/>
    <property type="molecule type" value="Genomic_DNA"/>
</dbReference>
<sequence>MSTSYNSDKPMAISANAYPPDSMHVRCTDGHRSATATPHPY</sequence>
<evidence type="ECO:0000313" key="3">
    <source>
        <dbReference type="Proteomes" id="UP000010931"/>
    </source>
</evidence>
<dbReference type="PATRIC" id="fig|698760.3.peg.4738"/>
<feature type="compositionally biased region" description="Basic and acidic residues" evidence="1">
    <location>
        <begin position="23"/>
        <end position="32"/>
    </location>
</feature>
<dbReference type="Proteomes" id="UP000010931">
    <property type="component" value="Unassembled WGS sequence"/>
</dbReference>
<dbReference type="AlphaFoldDB" id="L7F4I0"/>
<protein>
    <submittedName>
        <fullName evidence="2">Uncharacterized protein</fullName>
    </submittedName>
</protein>
<accession>L7F4I0</accession>
<evidence type="ECO:0000313" key="2">
    <source>
        <dbReference type="EMBL" id="ELP66508.1"/>
    </source>
</evidence>
<reference evidence="2 3" key="1">
    <citation type="journal article" date="2011" name="Plasmid">
        <title>Streptomyces turgidiscabies Car8 contains a modular pathogenicity island that shares virulence genes with other actinobacterial plant pathogens.</title>
        <authorList>
            <person name="Huguet-Tapia J.C."/>
            <person name="Badger J.H."/>
            <person name="Loria R."/>
            <person name="Pettis G.S."/>
        </authorList>
    </citation>
    <scope>NUCLEOTIDE SEQUENCE [LARGE SCALE GENOMIC DNA]</scope>
    <source>
        <strain evidence="2 3">Car8</strain>
    </source>
</reference>
<gene>
    <name evidence="2" type="ORF">STRTUCAR8_04979</name>
</gene>
<comment type="caution">
    <text evidence="2">The sequence shown here is derived from an EMBL/GenBank/DDBJ whole genome shotgun (WGS) entry which is preliminary data.</text>
</comment>
<name>L7F4I0_STRT8</name>
<proteinExistence type="predicted"/>
<evidence type="ECO:0000256" key="1">
    <source>
        <dbReference type="SAM" id="MobiDB-lite"/>
    </source>
</evidence>
<keyword evidence="3" id="KW-1185">Reference proteome</keyword>